<evidence type="ECO:0000313" key="10">
    <source>
        <dbReference type="EMBL" id="GFR73769.1"/>
    </source>
</evidence>
<dbReference type="Pfam" id="PF00328">
    <property type="entry name" value="His_Phos_2"/>
    <property type="match status" value="1"/>
</dbReference>
<keyword evidence="5" id="KW-0378">Hydrolase</keyword>
<dbReference type="PANTHER" id="PTHR11567">
    <property type="entry name" value="ACID PHOSPHATASE-RELATED"/>
    <property type="match status" value="1"/>
</dbReference>
<evidence type="ECO:0000256" key="4">
    <source>
        <dbReference type="ARBA" id="ARBA00022729"/>
    </source>
</evidence>
<dbReference type="SUPFAM" id="SSF53254">
    <property type="entry name" value="Phosphoglycerate mutase-like"/>
    <property type="match status" value="1"/>
</dbReference>
<dbReference type="AlphaFoldDB" id="A0AAV4FK85"/>
<accession>A0AAV4FK85</accession>
<gene>
    <name evidence="10" type="ORF">ElyMa_002144500</name>
</gene>
<evidence type="ECO:0000256" key="3">
    <source>
        <dbReference type="ARBA" id="ARBA00012646"/>
    </source>
</evidence>
<dbReference type="PANTHER" id="PTHR11567:SF211">
    <property type="entry name" value="PROSTATIC ACID PHOSPHATASE"/>
    <property type="match status" value="1"/>
</dbReference>
<keyword evidence="11" id="KW-1185">Reference proteome</keyword>
<dbReference type="Proteomes" id="UP000762676">
    <property type="component" value="Unassembled WGS sequence"/>
</dbReference>
<evidence type="ECO:0000256" key="2">
    <source>
        <dbReference type="ARBA" id="ARBA00005375"/>
    </source>
</evidence>
<dbReference type="InterPro" id="IPR000560">
    <property type="entry name" value="His_Pase_clade-2"/>
</dbReference>
<reference evidence="10 11" key="1">
    <citation type="journal article" date="2021" name="Elife">
        <title>Chloroplast acquisition without the gene transfer in kleptoplastic sea slugs, Plakobranchus ocellatus.</title>
        <authorList>
            <person name="Maeda T."/>
            <person name="Takahashi S."/>
            <person name="Yoshida T."/>
            <person name="Shimamura S."/>
            <person name="Takaki Y."/>
            <person name="Nagai Y."/>
            <person name="Toyoda A."/>
            <person name="Suzuki Y."/>
            <person name="Arimoto A."/>
            <person name="Ishii H."/>
            <person name="Satoh N."/>
            <person name="Nishiyama T."/>
            <person name="Hasebe M."/>
            <person name="Maruyama T."/>
            <person name="Minagawa J."/>
            <person name="Obokata J."/>
            <person name="Shigenobu S."/>
        </authorList>
    </citation>
    <scope>NUCLEOTIDE SEQUENCE [LARGE SCALE GENOMIC DNA]</scope>
</reference>
<dbReference type="EC" id="3.1.3.2" evidence="3"/>
<evidence type="ECO:0000256" key="8">
    <source>
        <dbReference type="SAM" id="MobiDB-lite"/>
    </source>
</evidence>
<evidence type="ECO:0000313" key="11">
    <source>
        <dbReference type="Proteomes" id="UP000762676"/>
    </source>
</evidence>
<dbReference type="EMBL" id="BMAT01004464">
    <property type="protein sequence ID" value="GFR73769.1"/>
    <property type="molecule type" value="Genomic_DNA"/>
</dbReference>
<comment type="caution">
    <text evidence="10">The sequence shown here is derived from an EMBL/GenBank/DDBJ whole genome shotgun (WGS) entry which is preliminary data.</text>
</comment>
<evidence type="ECO:0000256" key="1">
    <source>
        <dbReference type="ARBA" id="ARBA00000032"/>
    </source>
</evidence>
<feature type="transmembrane region" description="Helical" evidence="9">
    <location>
        <begin position="399"/>
        <end position="420"/>
    </location>
</feature>
<sequence>MHISYKPLDDQRQWTVIFLIISNIIFSIQSKSVSSIHNAEPVNKTESGIDVLQLSKSSEKLRINQEWEKQYNPRWKAGKSVLLTQVVFRHGDRSATHTYPTDPHVNDWVDGLGQLSKVYVRSTNLERTLMSAECVCAGLFPVNTSLPDLPEAWPFGHWQPVPVQTVPSGEDKLLHPADTCSYVQLLKDGILAMDVSRDHIINDKNLMYKLSRNTGMEINVKTLHDLADTLFCQLQHNMSQPDWFTKDIQDRLLEYGLYRPHTGPTDVKYLSGTLLDVVIKNMKSKAENSSDLHKMYLYSAHDSTVAALMSILRVDNFIQVPYSAAFFIELHLIQGQYFVKLLYRNSTTHPPQTLIAPRCLLELCPLKVFDGMHRAFILSDEEWNEVCPDSPMSSSKIDAMFPVLLGAIVALIGVCVFSCYKAYSYKLQIRQGPNQDQYGLVQNASDSEDDDDAHARNGNVRRPNGIVKEYHDNDEDEDSV</sequence>
<feature type="region of interest" description="Disordered" evidence="8">
    <location>
        <begin position="438"/>
        <end position="480"/>
    </location>
</feature>
<keyword evidence="9" id="KW-0472">Membrane</keyword>
<dbReference type="InterPro" id="IPR029033">
    <property type="entry name" value="His_PPase_superfam"/>
</dbReference>
<evidence type="ECO:0000256" key="5">
    <source>
        <dbReference type="ARBA" id="ARBA00022801"/>
    </source>
</evidence>
<dbReference type="Gene3D" id="3.40.50.1240">
    <property type="entry name" value="Phosphoglycerate mutase-like"/>
    <property type="match status" value="1"/>
</dbReference>
<evidence type="ECO:0000256" key="6">
    <source>
        <dbReference type="ARBA" id="ARBA00023157"/>
    </source>
</evidence>
<evidence type="ECO:0000256" key="9">
    <source>
        <dbReference type="SAM" id="Phobius"/>
    </source>
</evidence>
<organism evidence="10 11">
    <name type="scientific">Elysia marginata</name>
    <dbReference type="NCBI Taxonomy" id="1093978"/>
    <lineage>
        <taxon>Eukaryota</taxon>
        <taxon>Metazoa</taxon>
        <taxon>Spiralia</taxon>
        <taxon>Lophotrochozoa</taxon>
        <taxon>Mollusca</taxon>
        <taxon>Gastropoda</taxon>
        <taxon>Heterobranchia</taxon>
        <taxon>Euthyneura</taxon>
        <taxon>Panpulmonata</taxon>
        <taxon>Sacoglossa</taxon>
        <taxon>Placobranchoidea</taxon>
        <taxon>Plakobranchidae</taxon>
        <taxon>Elysia</taxon>
    </lineage>
</organism>
<comment type="similarity">
    <text evidence="2">Belongs to the histidine acid phosphatase family.</text>
</comment>
<keyword evidence="9" id="KW-0812">Transmembrane</keyword>
<keyword evidence="4" id="KW-0732">Signal</keyword>
<keyword evidence="7" id="KW-0325">Glycoprotein</keyword>
<dbReference type="CDD" id="cd07061">
    <property type="entry name" value="HP_HAP_like"/>
    <property type="match status" value="1"/>
</dbReference>
<keyword evidence="9" id="KW-1133">Transmembrane helix</keyword>
<proteinExistence type="inferred from homology"/>
<name>A0AAV4FK85_9GAST</name>
<dbReference type="InterPro" id="IPR050645">
    <property type="entry name" value="Histidine_acid_phosphatase"/>
</dbReference>
<comment type="catalytic activity">
    <reaction evidence="1">
        <text>a phosphate monoester + H2O = an alcohol + phosphate</text>
        <dbReference type="Rhea" id="RHEA:15017"/>
        <dbReference type="ChEBI" id="CHEBI:15377"/>
        <dbReference type="ChEBI" id="CHEBI:30879"/>
        <dbReference type="ChEBI" id="CHEBI:43474"/>
        <dbReference type="ChEBI" id="CHEBI:67140"/>
        <dbReference type="EC" id="3.1.3.2"/>
    </reaction>
</comment>
<protein>
    <recommendedName>
        <fullName evidence="3">acid phosphatase</fullName>
        <ecNumber evidence="3">3.1.3.2</ecNumber>
    </recommendedName>
</protein>
<dbReference type="GO" id="GO:0003993">
    <property type="term" value="F:acid phosphatase activity"/>
    <property type="evidence" value="ECO:0007669"/>
    <property type="project" value="UniProtKB-EC"/>
</dbReference>
<evidence type="ECO:0000256" key="7">
    <source>
        <dbReference type="ARBA" id="ARBA00023180"/>
    </source>
</evidence>
<keyword evidence="6" id="KW-1015">Disulfide bond</keyword>